<feature type="transmembrane region" description="Helical" evidence="1">
    <location>
        <begin position="7"/>
        <end position="25"/>
    </location>
</feature>
<comment type="caution">
    <text evidence="2">The sequence shown here is derived from an EMBL/GenBank/DDBJ whole genome shotgun (WGS) entry which is preliminary data.</text>
</comment>
<proteinExistence type="predicted"/>
<keyword evidence="3" id="KW-1185">Reference proteome</keyword>
<dbReference type="Proteomes" id="UP001057868">
    <property type="component" value="Unassembled WGS sequence"/>
</dbReference>
<gene>
    <name evidence="2" type="ORF">CFOLD11_08560</name>
</gene>
<dbReference type="AlphaFoldDB" id="A0A9W6D980"/>
<keyword evidence="1" id="KW-0812">Transmembrane</keyword>
<feature type="transmembrane region" description="Helical" evidence="1">
    <location>
        <begin position="62"/>
        <end position="81"/>
    </location>
</feature>
<feature type="transmembrane region" description="Helical" evidence="1">
    <location>
        <begin position="37"/>
        <end position="55"/>
    </location>
</feature>
<dbReference type="EMBL" id="BQXY01000001">
    <property type="protein sequence ID" value="GKU24030.1"/>
    <property type="molecule type" value="Genomic_DNA"/>
</dbReference>
<name>A0A9W6D980_9CLOT</name>
<reference evidence="2" key="1">
    <citation type="journal article" date="2023" name="Int. J. Syst. Evol. Microbiol.">
        <title>&lt;i&gt;Clostridium folliculivorans&lt;/i&gt; sp. nov., isolated from soil samples of an organic paddy in Japan.</title>
        <authorList>
            <person name="Tazawa J."/>
            <person name="Kobayashi H."/>
            <person name="Tanizawa Y."/>
            <person name="Uchino A."/>
            <person name="Tanaka F."/>
            <person name="Urashima Y."/>
            <person name="Miura S."/>
            <person name="Sakamoto M."/>
            <person name="Ohkuma M."/>
            <person name="Tohno M."/>
        </authorList>
    </citation>
    <scope>NUCLEOTIDE SEQUENCE</scope>
    <source>
        <strain evidence="2">D1-1</strain>
    </source>
</reference>
<dbReference type="RefSeq" id="WP_261851053.1">
    <property type="nucleotide sequence ID" value="NZ_BQXY01000001.1"/>
</dbReference>
<keyword evidence="1" id="KW-0472">Membrane</keyword>
<keyword evidence="1" id="KW-1133">Transmembrane helix</keyword>
<organism evidence="2 3">
    <name type="scientific">Clostridium folliculivorans</name>
    <dbReference type="NCBI Taxonomy" id="2886038"/>
    <lineage>
        <taxon>Bacteria</taxon>
        <taxon>Bacillati</taxon>
        <taxon>Bacillota</taxon>
        <taxon>Clostridia</taxon>
        <taxon>Eubacteriales</taxon>
        <taxon>Clostridiaceae</taxon>
        <taxon>Clostridium</taxon>
    </lineage>
</organism>
<accession>A0A9W6D980</accession>
<evidence type="ECO:0000256" key="1">
    <source>
        <dbReference type="SAM" id="Phobius"/>
    </source>
</evidence>
<sequence length="114" mass="12940">MKIKNSIIILFPSIIMTLINVFSFSTDRISGYDKEGMIILTLIIINPLLFFIQGIMAGKEKINMFLALGTSTAIFVLWCLIYLNPSALPYCVVYIIIGGLTYLFGRWFYRGKKA</sequence>
<feature type="transmembrane region" description="Helical" evidence="1">
    <location>
        <begin position="87"/>
        <end position="109"/>
    </location>
</feature>
<protein>
    <submittedName>
        <fullName evidence="2">Uncharacterized protein</fullName>
    </submittedName>
</protein>
<evidence type="ECO:0000313" key="3">
    <source>
        <dbReference type="Proteomes" id="UP001057868"/>
    </source>
</evidence>
<evidence type="ECO:0000313" key="2">
    <source>
        <dbReference type="EMBL" id="GKU24030.1"/>
    </source>
</evidence>